<evidence type="ECO:0000256" key="1">
    <source>
        <dbReference type="SAM" id="Phobius"/>
    </source>
</evidence>
<evidence type="ECO:0000313" key="2">
    <source>
        <dbReference type="EMBL" id="PJE74567.1"/>
    </source>
</evidence>
<reference evidence="3" key="1">
    <citation type="submission" date="2017-09" db="EMBL/GenBank/DDBJ databases">
        <title>Depth-based differentiation of microbial function through sediment-hosted aquifers and enrichment of novel symbionts in the deep terrestrial subsurface.</title>
        <authorList>
            <person name="Probst A.J."/>
            <person name="Ladd B."/>
            <person name="Jarett J.K."/>
            <person name="Geller-Mcgrath D.E."/>
            <person name="Sieber C.M.K."/>
            <person name="Emerson J.B."/>
            <person name="Anantharaman K."/>
            <person name="Thomas B.C."/>
            <person name="Malmstrom R."/>
            <person name="Stieglmeier M."/>
            <person name="Klingl A."/>
            <person name="Woyke T."/>
            <person name="Ryan C.M."/>
            <person name="Banfield J.F."/>
        </authorList>
    </citation>
    <scope>NUCLEOTIDE SEQUENCE [LARGE SCALE GENOMIC DNA]</scope>
</reference>
<sequence>MGKIKHYKQNTVNFFKGVGFSPHIDWVIALSIFLFLLVIISITSAFVFLRVSTESTDTTLISGGEIEMLDHENLLKVTKYFEERPVTTSPDTSVLVDPSR</sequence>
<dbReference type="EMBL" id="PFEQ01000001">
    <property type="protein sequence ID" value="PJE74567.1"/>
    <property type="molecule type" value="Genomic_DNA"/>
</dbReference>
<evidence type="ECO:0000313" key="3">
    <source>
        <dbReference type="Proteomes" id="UP000228700"/>
    </source>
</evidence>
<dbReference type="AlphaFoldDB" id="A0A2M8LD66"/>
<name>A0A2M8LD66_9BACT</name>
<gene>
    <name evidence="2" type="ORF">COV01_00855</name>
</gene>
<comment type="caution">
    <text evidence="2">The sequence shown here is derived from an EMBL/GenBank/DDBJ whole genome shotgun (WGS) entry which is preliminary data.</text>
</comment>
<keyword evidence="1" id="KW-0812">Transmembrane</keyword>
<proteinExistence type="predicted"/>
<organism evidence="2 3">
    <name type="scientific">Candidatus Taylorbacteria bacterium CG10_big_fil_rev_8_21_14_0_10_41_48</name>
    <dbReference type="NCBI Taxonomy" id="1975024"/>
    <lineage>
        <taxon>Bacteria</taxon>
        <taxon>Candidatus Tayloriibacteriota</taxon>
    </lineage>
</organism>
<protein>
    <submittedName>
        <fullName evidence="2">Uncharacterized protein</fullName>
    </submittedName>
</protein>
<dbReference type="Proteomes" id="UP000228700">
    <property type="component" value="Unassembled WGS sequence"/>
</dbReference>
<keyword evidence="1" id="KW-1133">Transmembrane helix</keyword>
<accession>A0A2M8LD66</accession>
<feature type="transmembrane region" description="Helical" evidence="1">
    <location>
        <begin position="26"/>
        <end position="49"/>
    </location>
</feature>
<keyword evidence="1" id="KW-0472">Membrane</keyword>